<evidence type="ECO:0000256" key="2">
    <source>
        <dbReference type="ARBA" id="ARBA00023125"/>
    </source>
</evidence>
<keyword evidence="3" id="KW-0804">Transcription</keyword>
<evidence type="ECO:0000313" key="5">
    <source>
        <dbReference type="EMBL" id="MST98319.1"/>
    </source>
</evidence>
<dbReference type="PROSITE" id="PS50949">
    <property type="entry name" value="HTH_GNTR"/>
    <property type="match status" value="1"/>
</dbReference>
<keyword evidence="6" id="KW-1185">Reference proteome</keyword>
<gene>
    <name evidence="5" type="ORF">FYJ85_14850</name>
</gene>
<dbReference type="SUPFAM" id="SSF46785">
    <property type="entry name" value="Winged helix' DNA-binding domain"/>
    <property type="match status" value="1"/>
</dbReference>
<dbReference type="InterPro" id="IPR046335">
    <property type="entry name" value="LacI/GalR-like_sensor"/>
</dbReference>
<organism evidence="5 6">
    <name type="scientific">Victivallis lenta</name>
    <dbReference type="NCBI Taxonomy" id="2606640"/>
    <lineage>
        <taxon>Bacteria</taxon>
        <taxon>Pseudomonadati</taxon>
        <taxon>Lentisphaerota</taxon>
        <taxon>Lentisphaeria</taxon>
        <taxon>Victivallales</taxon>
        <taxon>Victivallaceae</taxon>
        <taxon>Victivallis</taxon>
    </lineage>
</organism>
<evidence type="ECO:0000256" key="3">
    <source>
        <dbReference type="ARBA" id="ARBA00023163"/>
    </source>
</evidence>
<dbReference type="InterPro" id="IPR000524">
    <property type="entry name" value="Tscrpt_reg_HTH_GntR"/>
</dbReference>
<comment type="caution">
    <text evidence="5">The sequence shown here is derived from an EMBL/GenBank/DDBJ whole genome shotgun (WGS) entry which is preliminary data.</text>
</comment>
<dbReference type="GO" id="GO:0000976">
    <property type="term" value="F:transcription cis-regulatory region binding"/>
    <property type="evidence" value="ECO:0007669"/>
    <property type="project" value="TreeGrafter"/>
</dbReference>
<evidence type="ECO:0000256" key="1">
    <source>
        <dbReference type="ARBA" id="ARBA00023015"/>
    </source>
</evidence>
<dbReference type="Pfam" id="PF00392">
    <property type="entry name" value="GntR"/>
    <property type="match status" value="1"/>
</dbReference>
<dbReference type="CDD" id="cd07377">
    <property type="entry name" value="WHTH_GntR"/>
    <property type="match status" value="1"/>
</dbReference>
<accession>A0A844G7N7</accession>
<dbReference type="EMBL" id="VUNS01000017">
    <property type="protein sequence ID" value="MST98319.1"/>
    <property type="molecule type" value="Genomic_DNA"/>
</dbReference>
<dbReference type="Pfam" id="PF13377">
    <property type="entry name" value="Peripla_BP_3"/>
    <property type="match status" value="1"/>
</dbReference>
<dbReference type="PANTHER" id="PTHR30146">
    <property type="entry name" value="LACI-RELATED TRANSCRIPTIONAL REPRESSOR"/>
    <property type="match status" value="1"/>
</dbReference>
<dbReference type="InterPro" id="IPR028082">
    <property type="entry name" value="Peripla_BP_I"/>
</dbReference>
<keyword evidence="2" id="KW-0238">DNA-binding</keyword>
<dbReference type="Gene3D" id="1.10.10.10">
    <property type="entry name" value="Winged helix-like DNA-binding domain superfamily/Winged helix DNA-binding domain"/>
    <property type="match status" value="1"/>
</dbReference>
<dbReference type="InterPro" id="IPR036388">
    <property type="entry name" value="WH-like_DNA-bd_sf"/>
</dbReference>
<dbReference type="Proteomes" id="UP000435649">
    <property type="component" value="Unassembled WGS sequence"/>
</dbReference>
<keyword evidence="1" id="KW-0805">Transcription regulation</keyword>
<dbReference type="Gene3D" id="3.40.50.2300">
    <property type="match status" value="2"/>
</dbReference>
<reference evidence="5 6" key="1">
    <citation type="submission" date="2019-08" db="EMBL/GenBank/DDBJ databases">
        <title>In-depth cultivation of the pig gut microbiome towards novel bacterial diversity and tailored functional studies.</title>
        <authorList>
            <person name="Wylensek D."/>
            <person name="Hitch T.C.A."/>
            <person name="Clavel T."/>
        </authorList>
    </citation>
    <scope>NUCLEOTIDE SEQUENCE [LARGE SCALE GENOMIC DNA]</scope>
    <source>
        <strain evidence="5 6">BBE-744-WT-12</strain>
    </source>
</reference>
<name>A0A844G7N7_9BACT</name>
<evidence type="ECO:0000313" key="6">
    <source>
        <dbReference type="Proteomes" id="UP000435649"/>
    </source>
</evidence>
<dbReference type="PANTHER" id="PTHR30146:SF109">
    <property type="entry name" value="HTH-TYPE TRANSCRIPTIONAL REGULATOR GALS"/>
    <property type="match status" value="1"/>
</dbReference>
<dbReference type="SMART" id="SM00345">
    <property type="entry name" value="HTH_GNTR"/>
    <property type="match status" value="1"/>
</dbReference>
<sequence length="374" mass="41247">MDKYDNIIKECRDLVESLPPGATVPSVRRLMKRFGVSQLVITQAMNEMKKAGLIVSQVGRGTFKAPADNRENCPNGVVSLLLPDWQSSFTAAILTEFARHFTASGYTLKPCYHNYGIERVTPEMLPAESDALIVYWHWDFDLNTWEHLARLDYPVVLINSAPQGLGINAVSTDNELGGAMAAGHFLNNGHTKIGMMLTQPQLDSTVSRRNGFAKYLMVNGITPLIIDCNTRPGEQSSARAYEKMMQLGRSGTFDCTALFCDSDLGALGVMRACHELELSVPNDLCIIGFDNIPECGFFHPALSSIDQNLGEWAVAAEKIIHACRNDPQVRRTGRQTLIAPSLVLRESTRRSAAGETVIPWKRPEGFPHGNIAAR</sequence>
<evidence type="ECO:0000259" key="4">
    <source>
        <dbReference type="PROSITE" id="PS50949"/>
    </source>
</evidence>
<dbReference type="RefSeq" id="WP_106054710.1">
    <property type="nucleotide sequence ID" value="NZ_VUNS01000017.1"/>
</dbReference>
<dbReference type="CDD" id="cd06267">
    <property type="entry name" value="PBP1_LacI_sugar_binding-like"/>
    <property type="match status" value="1"/>
</dbReference>
<dbReference type="InterPro" id="IPR036390">
    <property type="entry name" value="WH_DNA-bd_sf"/>
</dbReference>
<protein>
    <submittedName>
        <fullName evidence="5">GntR family transcriptional regulator</fullName>
    </submittedName>
</protein>
<proteinExistence type="predicted"/>
<dbReference type="SUPFAM" id="SSF53822">
    <property type="entry name" value="Periplasmic binding protein-like I"/>
    <property type="match status" value="1"/>
</dbReference>
<feature type="domain" description="HTH gntR-type" evidence="4">
    <location>
        <begin position="1"/>
        <end position="67"/>
    </location>
</feature>
<dbReference type="GO" id="GO:0003700">
    <property type="term" value="F:DNA-binding transcription factor activity"/>
    <property type="evidence" value="ECO:0007669"/>
    <property type="project" value="InterPro"/>
</dbReference>
<dbReference type="AlphaFoldDB" id="A0A844G7N7"/>